<protein>
    <submittedName>
        <fullName evidence="2">Uncharacterized protein</fullName>
    </submittedName>
</protein>
<feature type="region of interest" description="Disordered" evidence="1">
    <location>
        <begin position="288"/>
        <end position="374"/>
    </location>
</feature>
<accession>A0A167FPL3</accession>
<evidence type="ECO:0000313" key="3">
    <source>
        <dbReference type="Proteomes" id="UP000076738"/>
    </source>
</evidence>
<evidence type="ECO:0000256" key="1">
    <source>
        <dbReference type="SAM" id="MobiDB-lite"/>
    </source>
</evidence>
<dbReference type="AlphaFoldDB" id="A0A167FPL3"/>
<feature type="compositionally biased region" description="Basic and acidic residues" evidence="1">
    <location>
        <begin position="299"/>
        <end position="318"/>
    </location>
</feature>
<dbReference type="EMBL" id="KV417369">
    <property type="protein sequence ID" value="KZO89713.1"/>
    <property type="molecule type" value="Genomic_DNA"/>
</dbReference>
<feature type="region of interest" description="Disordered" evidence="1">
    <location>
        <begin position="490"/>
        <end position="510"/>
    </location>
</feature>
<keyword evidence="3" id="KW-1185">Reference proteome</keyword>
<feature type="compositionally biased region" description="Polar residues" evidence="1">
    <location>
        <begin position="288"/>
        <end position="298"/>
    </location>
</feature>
<dbReference type="Proteomes" id="UP000076738">
    <property type="component" value="Unassembled WGS sequence"/>
</dbReference>
<organism evidence="2 3">
    <name type="scientific">Calocera viscosa (strain TUFC12733)</name>
    <dbReference type="NCBI Taxonomy" id="1330018"/>
    <lineage>
        <taxon>Eukaryota</taxon>
        <taxon>Fungi</taxon>
        <taxon>Dikarya</taxon>
        <taxon>Basidiomycota</taxon>
        <taxon>Agaricomycotina</taxon>
        <taxon>Dacrymycetes</taxon>
        <taxon>Dacrymycetales</taxon>
        <taxon>Dacrymycetaceae</taxon>
        <taxon>Calocera</taxon>
    </lineage>
</organism>
<name>A0A167FPL3_CALVF</name>
<proteinExistence type="predicted"/>
<sequence length="510" mass="55799">MTQKQSRCQLPVHVCCTSGQHTKECAIKIDLNNKSLLLWFVGTILQHLYKAPPKDSDPILDDCDRLAAIIDKVLDNIDNPISFPAVTKDSLSGDGKMFKCPRCSSTVRTTSWASHCATFRGHGIRNAVLLATRSNVEGNGGVGKFVDGKRMTGICHAGLLAARKKKSCLLVVAYLQYMKLLIPFKFELDIPRAQAELKILKPLVKVAVRAIFHNLRKSDKLHLCQSASESMGDDKGLRVMMEAEVWPHVMECIIAQSDAQSMGESSGMGIVEDEGDATCSKSPAISAATFSSSAQVSSHGRDRGEKDSGIDLLKREDNCSPELMPSSPPPNDLHDQPKRRLPTISSPVISSAEAVASSTPHRPGYRKPNPDSIPADVSNLSLVQVKEELGEMRYKLTQLQEDFTQIAIIVLRLTKSLPQLPSISLPLPDDPTTLTLRDDLINLTNLLDVRLPANSLSTLSSLESSHHELEATNPADASGTRLDLKRAYLSMEDPLPPPESKRYKQSQPTG</sequence>
<gene>
    <name evidence="2" type="ORF">CALVIDRAFT_603466</name>
</gene>
<evidence type="ECO:0000313" key="2">
    <source>
        <dbReference type="EMBL" id="KZO89713.1"/>
    </source>
</evidence>
<reference evidence="2 3" key="1">
    <citation type="journal article" date="2016" name="Mol. Biol. Evol.">
        <title>Comparative Genomics of Early-Diverging Mushroom-Forming Fungi Provides Insights into the Origins of Lignocellulose Decay Capabilities.</title>
        <authorList>
            <person name="Nagy L.G."/>
            <person name="Riley R."/>
            <person name="Tritt A."/>
            <person name="Adam C."/>
            <person name="Daum C."/>
            <person name="Floudas D."/>
            <person name="Sun H."/>
            <person name="Yadav J.S."/>
            <person name="Pangilinan J."/>
            <person name="Larsson K.H."/>
            <person name="Matsuura K."/>
            <person name="Barry K."/>
            <person name="Labutti K."/>
            <person name="Kuo R."/>
            <person name="Ohm R.A."/>
            <person name="Bhattacharya S.S."/>
            <person name="Shirouzu T."/>
            <person name="Yoshinaga Y."/>
            <person name="Martin F.M."/>
            <person name="Grigoriev I.V."/>
            <person name="Hibbett D.S."/>
        </authorList>
    </citation>
    <scope>NUCLEOTIDE SEQUENCE [LARGE SCALE GENOMIC DNA]</scope>
    <source>
        <strain evidence="2 3">TUFC12733</strain>
    </source>
</reference>